<name>A0AAX4MWT8_9CAUD</name>
<reference evidence="2" key="1">
    <citation type="submission" date="2024-03" db="EMBL/GenBank/DDBJ databases">
        <title>Isolation and characterization of a phage collection against Pseudomonas putida.</title>
        <authorList>
            <person name="Brauer A."/>
            <person name="Rosendahl S."/>
            <person name="Kangsep A."/>
            <person name="Rikberg R."/>
            <person name="Lewanczyk A.C."/>
            <person name="Horak R."/>
            <person name="Tamman H."/>
        </authorList>
    </citation>
    <scope>NUCLEOTIDE SEQUENCE</scope>
</reference>
<feature type="domain" description="Phage neck terminator protein gp12-like" evidence="1">
    <location>
        <begin position="6"/>
        <end position="165"/>
    </location>
</feature>
<dbReference type="Pfam" id="PF23961">
    <property type="entry name" value="Phage_tail_terminator_9"/>
    <property type="match status" value="1"/>
</dbReference>
<evidence type="ECO:0000259" key="1">
    <source>
        <dbReference type="Pfam" id="PF23961"/>
    </source>
</evidence>
<dbReference type="NCBIfam" id="NF047498">
    <property type="entry name" value="LIC_12616_fam"/>
    <property type="match status" value="1"/>
</dbReference>
<proteinExistence type="predicted"/>
<evidence type="ECO:0000313" key="3">
    <source>
        <dbReference type="Proteomes" id="UP001433872"/>
    </source>
</evidence>
<evidence type="ECO:0000313" key="2">
    <source>
        <dbReference type="EMBL" id="WYV99178.1"/>
    </source>
</evidence>
<dbReference type="EMBL" id="PP496414">
    <property type="protein sequence ID" value="WYV99178.1"/>
    <property type="molecule type" value="Genomic_DNA"/>
</dbReference>
<keyword evidence="3" id="KW-1185">Reference proteome</keyword>
<gene>
    <name evidence="2" type="ORF">KoPa4_00010</name>
</gene>
<accession>A0AAX4MWT8</accession>
<sequence>MNVYQNLEDSLYNVVEGLFPDWRTIFAFGNGPEPQTPYCVIDVKKINPIGREYQSSLAHVDVVTNAASTVTIQDNLTSIRFEVVGQYDQNTTTAEMINLLQLGFRTQKGYELLARNNLALHGSMTTRRIPLKRETQMYMVYQLDVTFAYSVVTSQDVDWIEVTSVQGKYYDAGREPDHIIIGEEISVKPPYE</sequence>
<protein>
    <recommendedName>
        <fullName evidence="1">Phage neck terminator protein gp12-like domain-containing protein</fullName>
    </recommendedName>
</protein>
<dbReference type="InterPro" id="IPR057087">
    <property type="entry name" value="Gp12-like"/>
</dbReference>
<dbReference type="Proteomes" id="UP001433872">
    <property type="component" value="Segment"/>
</dbReference>
<organism evidence="2 3">
    <name type="scientific">Pseudomonas phage vB_PpuM-KoPa-4</name>
    <dbReference type="NCBI Taxonomy" id="3132618"/>
    <lineage>
        <taxon>Viruses</taxon>
        <taxon>Duplodnaviria</taxon>
        <taxon>Heunggongvirae</taxon>
        <taxon>Uroviricota</taxon>
        <taxon>Caudoviricetes</taxon>
        <taxon>Vandenendeviridae</taxon>
        <taxon>Gorskivirinae</taxon>
        <taxon>Tartuvirus</taxon>
        <taxon>Tartuvirus kopa4</taxon>
    </lineage>
</organism>